<dbReference type="InterPro" id="IPR036116">
    <property type="entry name" value="FN3_sf"/>
</dbReference>
<organism evidence="1 2">
    <name type="scientific">Candidatus Pedobacter colombiensis</name>
    <dbReference type="NCBI Taxonomy" id="3121371"/>
    <lineage>
        <taxon>Bacteria</taxon>
        <taxon>Pseudomonadati</taxon>
        <taxon>Bacteroidota</taxon>
        <taxon>Sphingobacteriia</taxon>
        <taxon>Sphingobacteriales</taxon>
        <taxon>Sphingobacteriaceae</taxon>
        <taxon>Pedobacter</taxon>
    </lineage>
</organism>
<dbReference type="Gene3D" id="2.60.40.10">
    <property type="entry name" value="Immunoglobulins"/>
    <property type="match status" value="3"/>
</dbReference>
<protein>
    <recommendedName>
        <fullName evidence="3">Fibronectin type III domain-containing protein</fullName>
    </recommendedName>
</protein>
<dbReference type="AlphaFoldDB" id="A0AAJ5WF52"/>
<gene>
    <name evidence="1" type="ORF">P0Y49_09730</name>
</gene>
<sequence>MKLMNLILVSCFVISSSFGQNPKAVPGRAGIWIICGDKLPKGSGYKIMRQKGNAGWIDLAELRMPATVEQVRAELLNVQRIAGLDLAPISQVKLDSLWQRINARTNEFSPPEIQGDYALRSAIGTAWYDATADSLTSYNYKVQLLQKNAPPTEGQITGFTTYPGEKFSTDIKPVLINPSKEGIYAEFEVVDQGKMTHCKVFRGYYMRSGYQEINVSPMFISRNNKLFISFTDKTAVEKVPYTYVLMPFDAVGNTGLQSPEIRAFNVPEKSIVPSVTNFKAISAEKEKAIKLSWKLPATQNITSVDIYKSRTFDGKYQKIASLGSSDSLYLDHLVDPITTYYYTIGLNGVYESSPLSPRVPGVLKASNENRFPPQNLQLRQNGQEVILTFSRMEPDTRAYHIYRARGREGIFEQLGLPIITDSSRIAFIDTIPATATSEVYAYAVADQNTSYVISPRTEAVYAYTSGSAKLPIPHDVYVRKTDDQKLQVIWPDMRRESATIQGYLLYRHVEPLDSTAKGTAAVLLSQSVIPATVNCYTDSLIEEGNRYFYSIKTVGETLKNSSSPSLEAGYTLYADIPGGLANVKAFGTGDAVELHWDNPMGQELRAIKIFRAEEGKPAVEIASLPANKEAFTDKTVKTGNVYYYSFKVQNSKGKTSMPTTPIGIRL</sequence>
<reference evidence="1" key="1">
    <citation type="submission" date="2023-03" db="EMBL/GenBank/DDBJ databases">
        <title>Andean soil-derived lignocellulolytic bacterial consortium as a source of novel taxa and putative plastic-active enzymes.</title>
        <authorList>
            <person name="Diaz-Garcia L."/>
            <person name="Chuvochina M."/>
            <person name="Feuerriegel G."/>
            <person name="Bunk B."/>
            <person name="Sproer C."/>
            <person name="Streit W.R."/>
            <person name="Rodriguez L.M."/>
            <person name="Overmann J."/>
            <person name="Jimenez D.J."/>
        </authorList>
    </citation>
    <scope>NUCLEOTIDE SEQUENCE</scope>
    <source>
        <strain evidence="1">MAG 3858</strain>
    </source>
</reference>
<proteinExistence type="predicted"/>
<evidence type="ECO:0000313" key="2">
    <source>
        <dbReference type="Proteomes" id="UP001214530"/>
    </source>
</evidence>
<name>A0AAJ5WF52_9SPHI</name>
<evidence type="ECO:0000313" key="1">
    <source>
        <dbReference type="EMBL" id="WEK21417.1"/>
    </source>
</evidence>
<evidence type="ECO:0008006" key="3">
    <source>
        <dbReference type="Google" id="ProtNLM"/>
    </source>
</evidence>
<accession>A0AAJ5WF52</accession>
<dbReference type="SUPFAM" id="SSF49265">
    <property type="entry name" value="Fibronectin type III"/>
    <property type="match status" value="1"/>
</dbReference>
<dbReference type="EMBL" id="CP119313">
    <property type="protein sequence ID" value="WEK21417.1"/>
    <property type="molecule type" value="Genomic_DNA"/>
</dbReference>
<dbReference type="Proteomes" id="UP001214530">
    <property type="component" value="Chromosome"/>
</dbReference>
<dbReference type="InterPro" id="IPR013783">
    <property type="entry name" value="Ig-like_fold"/>
</dbReference>